<dbReference type="Proteomes" id="UP001652660">
    <property type="component" value="Chromosome 5c"/>
</dbReference>
<dbReference type="RefSeq" id="XP_027064238.1">
    <property type="nucleotide sequence ID" value="XM_027208437.2"/>
</dbReference>
<comment type="similarity">
    <text evidence="2 5">Belongs to the FPP/GGPP synthase family.</text>
</comment>
<dbReference type="GO" id="GO:0046872">
    <property type="term" value="F:metal ion binding"/>
    <property type="evidence" value="ECO:0007669"/>
    <property type="project" value="UniProtKB-KW"/>
</dbReference>
<evidence type="ECO:0000256" key="5">
    <source>
        <dbReference type="RuleBase" id="RU004466"/>
    </source>
</evidence>
<evidence type="ECO:0000256" key="2">
    <source>
        <dbReference type="ARBA" id="ARBA00006706"/>
    </source>
</evidence>
<dbReference type="SMR" id="A0A6P6SDH6"/>
<reference evidence="7" key="2">
    <citation type="submission" date="2025-08" db="UniProtKB">
        <authorList>
            <consortium name="RefSeq"/>
        </authorList>
    </citation>
    <scope>IDENTIFICATION</scope>
    <source>
        <tissue evidence="7">Leaves</tissue>
    </source>
</reference>
<keyword evidence="4" id="KW-0460">Magnesium</keyword>
<dbReference type="Gene3D" id="1.10.600.10">
    <property type="entry name" value="Farnesyl Diphosphate Synthase"/>
    <property type="match status" value="1"/>
</dbReference>
<evidence type="ECO:0000256" key="1">
    <source>
        <dbReference type="ARBA" id="ARBA00001946"/>
    </source>
</evidence>
<gene>
    <name evidence="7" type="primary">LOC113690509</name>
</gene>
<sequence>MARALSSCNGRANLFGSSTSNLLSPASVCYRPLVVRMSREQPYSYWANIEADVETHLKEAIPIRHPVSVFEPMHHLAFAAPRTTAPALCIAACELVGGDRSQAMAAASAVQLMHAAAYAHEQLPLTDRTRPATERRFGPNIELLTGDGMVPFGFELLADSLDSAQNNPDRVLRVMAEIARATGSQGLVDGQFREFIISQSDEEGAVDASSIEYVSRKKEGELHACAAACGAILGGGSEAEIEKLRSYGLYAGTIQGMLHGIGRNQKGVREMVENLRALALKEVESFKKREIEAISSLVQPELSFV</sequence>
<organism evidence="6 7">
    <name type="scientific">Coffea arabica</name>
    <name type="common">Arabian coffee</name>
    <dbReference type="NCBI Taxonomy" id="13443"/>
    <lineage>
        <taxon>Eukaryota</taxon>
        <taxon>Viridiplantae</taxon>
        <taxon>Streptophyta</taxon>
        <taxon>Embryophyta</taxon>
        <taxon>Tracheophyta</taxon>
        <taxon>Spermatophyta</taxon>
        <taxon>Magnoliopsida</taxon>
        <taxon>eudicotyledons</taxon>
        <taxon>Gunneridae</taxon>
        <taxon>Pentapetalae</taxon>
        <taxon>asterids</taxon>
        <taxon>lamiids</taxon>
        <taxon>Gentianales</taxon>
        <taxon>Rubiaceae</taxon>
        <taxon>Ixoroideae</taxon>
        <taxon>Gardenieae complex</taxon>
        <taxon>Bertiereae - Coffeeae clade</taxon>
        <taxon>Coffeeae</taxon>
        <taxon>Coffea</taxon>
    </lineage>
</organism>
<name>A0A6P6SDH6_COFAR</name>
<dbReference type="InterPro" id="IPR008949">
    <property type="entry name" value="Isoprenoid_synthase_dom_sf"/>
</dbReference>
<dbReference type="SUPFAM" id="SSF48576">
    <property type="entry name" value="Terpenoid synthases"/>
    <property type="match status" value="1"/>
</dbReference>
<accession>A0A6P6SDH6</accession>
<dbReference type="AlphaFoldDB" id="A0A6P6SDH6"/>
<dbReference type="Pfam" id="PF00348">
    <property type="entry name" value="polyprenyl_synt"/>
    <property type="match status" value="1"/>
</dbReference>
<dbReference type="GeneID" id="113690509"/>
<protein>
    <submittedName>
        <fullName evidence="7">Heterodimeric geranylgeranyl pyrophosphate synthase small subunit 2, chloroplastic-like</fullName>
    </submittedName>
</protein>
<evidence type="ECO:0000256" key="3">
    <source>
        <dbReference type="ARBA" id="ARBA00022723"/>
    </source>
</evidence>
<keyword evidence="3" id="KW-0479">Metal-binding</keyword>
<dbReference type="GO" id="GO:0004659">
    <property type="term" value="F:prenyltransferase activity"/>
    <property type="evidence" value="ECO:0007669"/>
    <property type="project" value="InterPro"/>
</dbReference>
<dbReference type="GO" id="GO:0008299">
    <property type="term" value="P:isoprenoid biosynthetic process"/>
    <property type="evidence" value="ECO:0007669"/>
    <property type="project" value="InterPro"/>
</dbReference>
<comment type="cofactor">
    <cofactor evidence="1">
        <name>Mg(2+)</name>
        <dbReference type="ChEBI" id="CHEBI:18420"/>
    </cofactor>
</comment>
<keyword evidence="6" id="KW-1185">Reference proteome</keyword>
<dbReference type="PANTHER" id="PTHR43281:SF6">
    <property type="entry name" value="HETERODIMERIC GERANYLGERANYL PYROPHOSPHATE SYNTHASE SMALL SUBUNIT, CHLOROPLASTIC-LIKE"/>
    <property type="match status" value="1"/>
</dbReference>
<proteinExistence type="inferred from homology"/>
<reference evidence="6" key="1">
    <citation type="journal article" date="2025" name="Foods">
        <title>Unveiling the Microbial Signatures of Arabica Coffee Cherries: Insights into Ripeness Specific Diversity, Functional Traits, and Implications for Quality and Safety.</title>
        <authorList>
            <consortium name="RefSeq"/>
            <person name="Tenea G.N."/>
            <person name="Cifuentes V."/>
            <person name="Reyes P."/>
            <person name="Cevallos-Vallejos M."/>
        </authorList>
    </citation>
    <scope>NUCLEOTIDE SEQUENCE [LARGE SCALE GENOMIC DNA]</scope>
</reference>
<dbReference type="InterPro" id="IPR000092">
    <property type="entry name" value="Polyprenyl_synt"/>
</dbReference>
<evidence type="ECO:0000256" key="4">
    <source>
        <dbReference type="ARBA" id="ARBA00022842"/>
    </source>
</evidence>
<evidence type="ECO:0000313" key="7">
    <source>
        <dbReference type="RefSeq" id="XP_027064238.1"/>
    </source>
</evidence>
<dbReference type="PANTHER" id="PTHR43281">
    <property type="entry name" value="FARNESYL DIPHOSPHATE SYNTHASE"/>
    <property type="match status" value="1"/>
</dbReference>
<keyword evidence="5" id="KW-0808">Transferase</keyword>
<evidence type="ECO:0000313" key="6">
    <source>
        <dbReference type="Proteomes" id="UP001652660"/>
    </source>
</evidence>
<dbReference type="OrthoDB" id="1923994at2759"/>